<feature type="region of interest" description="Disordered" evidence="1">
    <location>
        <begin position="319"/>
        <end position="338"/>
    </location>
</feature>
<protein>
    <recommendedName>
        <fullName evidence="2">BZIP domain-containing protein</fullName>
    </recommendedName>
</protein>
<dbReference type="STRING" id="623744.A0A553QZ39"/>
<reference evidence="3 4" key="1">
    <citation type="journal article" date="2019" name="Sci. Data">
        <title>Hybrid genome assembly and annotation of Danionella translucida.</title>
        <authorList>
            <person name="Kadobianskyi M."/>
            <person name="Schulze L."/>
            <person name="Schuelke M."/>
            <person name="Judkewitz B."/>
        </authorList>
    </citation>
    <scope>NUCLEOTIDE SEQUENCE [LARGE SCALE GENOMIC DNA]</scope>
    <source>
        <strain evidence="3 4">Bolton</strain>
    </source>
</reference>
<evidence type="ECO:0000313" key="4">
    <source>
        <dbReference type="Proteomes" id="UP000316079"/>
    </source>
</evidence>
<feature type="region of interest" description="Disordered" evidence="1">
    <location>
        <begin position="393"/>
        <end position="480"/>
    </location>
</feature>
<feature type="compositionally biased region" description="Basic and acidic residues" evidence="1">
    <location>
        <begin position="319"/>
        <end position="330"/>
    </location>
</feature>
<dbReference type="GO" id="GO:0000981">
    <property type="term" value="F:DNA-binding transcription factor activity, RNA polymerase II-specific"/>
    <property type="evidence" value="ECO:0007669"/>
    <property type="project" value="TreeGrafter"/>
</dbReference>
<dbReference type="Proteomes" id="UP000316079">
    <property type="component" value="Unassembled WGS sequence"/>
</dbReference>
<feature type="region of interest" description="Disordered" evidence="1">
    <location>
        <begin position="220"/>
        <end position="246"/>
    </location>
</feature>
<feature type="region of interest" description="Disordered" evidence="1">
    <location>
        <begin position="1"/>
        <end position="38"/>
    </location>
</feature>
<dbReference type="GO" id="GO:0005634">
    <property type="term" value="C:nucleus"/>
    <property type="evidence" value="ECO:0007669"/>
    <property type="project" value="TreeGrafter"/>
</dbReference>
<dbReference type="SUPFAM" id="SSF57959">
    <property type="entry name" value="Leucine zipper domain"/>
    <property type="match status" value="1"/>
</dbReference>
<feature type="compositionally biased region" description="Acidic residues" evidence="1">
    <location>
        <begin position="398"/>
        <end position="436"/>
    </location>
</feature>
<evidence type="ECO:0000259" key="2">
    <source>
        <dbReference type="PROSITE" id="PS00036"/>
    </source>
</evidence>
<dbReference type="GO" id="GO:0006986">
    <property type="term" value="P:response to unfolded protein"/>
    <property type="evidence" value="ECO:0007669"/>
    <property type="project" value="InterPro"/>
</dbReference>
<dbReference type="InterPro" id="IPR039165">
    <property type="entry name" value="CREBRF"/>
</dbReference>
<proteinExistence type="predicted"/>
<gene>
    <name evidence="3" type="ORF">DNTS_004731</name>
</gene>
<accession>A0A553QZ39</accession>
<comment type="caution">
    <text evidence="3">The sequence shown here is derived from an EMBL/GenBank/DDBJ whole genome shotgun (WGS) entry which is preliminary data.</text>
</comment>
<dbReference type="PROSITE" id="PS00036">
    <property type="entry name" value="BZIP_BASIC"/>
    <property type="match status" value="1"/>
</dbReference>
<dbReference type="EMBL" id="SRMA01025396">
    <property type="protein sequence ID" value="TRY95229.1"/>
    <property type="molecule type" value="Genomic_DNA"/>
</dbReference>
<evidence type="ECO:0000313" key="3">
    <source>
        <dbReference type="EMBL" id="TRY95229.1"/>
    </source>
</evidence>
<keyword evidence="4" id="KW-1185">Reference proteome</keyword>
<feature type="compositionally biased region" description="Acidic residues" evidence="1">
    <location>
        <begin position="447"/>
        <end position="463"/>
    </location>
</feature>
<dbReference type="OrthoDB" id="8931646at2759"/>
<organism evidence="3 4">
    <name type="scientific">Danionella cerebrum</name>
    <dbReference type="NCBI Taxonomy" id="2873325"/>
    <lineage>
        <taxon>Eukaryota</taxon>
        <taxon>Metazoa</taxon>
        <taxon>Chordata</taxon>
        <taxon>Craniata</taxon>
        <taxon>Vertebrata</taxon>
        <taxon>Euteleostomi</taxon>
        <taxon>Actinopterygii</taxon>
        <taxon>Neopterygii</taxon>
        <taxon>Teleostei</taxon>
        <taxon>Ostariophysi</taxon>
        <taxon>Cypriniformes</taxon>
        <taxon>Danionidae</taxon>
        <taxon>Danioninae</taxon>
        <taxon>Danionella</taxon>
    </lineage>
</organism>
<name>A0A553QZ39_9TELE</name>
<sequence length="709" mass="79516">MLKIKRPREVDRKLGKLRQRRRQRSFHQGTKDLCSAMPQPSISGMDPPFGDAFQNCSFADQALTSTDLLANSSDPDFMYELDRDMTCRQSPRGEIFTAGDCKDMDSVDHPPEVLDTDPVYSANFEQWDTYWEDLTKYTRLTSCDIWGTKEVDFLGIDDFSSPYQDEEVISRTPTLAQLNSEDSQPVSDTLYHPDLLVGQKQLFFPAPTMAKKTNRLNISASSASSSRNPPADFAEGSQKATWPVPSNTDTVAKAQIQESTDYVRKAKLCISVPRRPVVECSSQQVSVSSSAHLQESKSTAPLVSDTAASAANIAPSINSEKKALTPKRELTSAAGPEAGIVRTVPHKLHFPSTTGMETLLTMSGLASDMSAADKKKEEEHNYSLFLTRARLAGKVTAEMEEDEEEEEEEEYEEGDDDDDDEEKADDDLDLDDEDHDEGFGSEHELSENDDEEEEEDEDYEGDKDDYASDAFSEPGCDADMVDDVKGLTSGLSRKRGKRRYFWEYSEQLIPSKQERMLKPSEWDHDTLPSNIIMAYHQCFSHSKYTLKKSRRTDVEDLTPNPRKLLQIGNELRKLNKVISDLTPVSELPLTARPRSRKEKNKLASRACRLKKKAQYEANKVKLWGLGTEYDRLLFVINAIKEEIVSRVQDISQDKASSITEKLEKLIQETLVHPPVAGQTSDFVNQILENTGKGDPTGGLVGLRVPTSKV</sequence>
<dbReference type="AlphaFoldDB" id="A0A553QZ39"/>
<feature type="domain" description="BZIP" evidence="2">
    <location>
        <begin position="596"/>
        <end position="610"/>
    </location>
</feature>
<dbReference type="CDD" id="cd14809">
    <property type="entry name" value="bZIP_AUREO-like"/>
    <property type="match status" value="1"/>
</dbReference>
<feature type="compositionally biased region" description="Basic and acidic residues" evidence="1">
    <location>
        <begin position="437"/>
        <end position="446"/>
    </location>
</feature>
<dbReference type="InterPro" id="IPR046347">
    <property type="entry name" value="bZIP_sf"/>
</dbReference>
<evidence type="ECO:0000256" key="1">
    <source>
        <dbReference type="SAM" id="MobiDB-lite"/>
    </source>
</evidence>
<dbReference type="GO" id="GO:0000977">
    <property type="term" value="F:RNA polymerase II transcription regulatory region sequence-specific DNA binding"/>
    <property type="evidence" value="ECO:0007669"/>
    <property type="project" value="TreeGrafter"/>
</dbReference>
<dbReference type="PANTHER" id="PTHR21552">
    <property type="entry name" value="ADULT RETINA PROTEIN"/>
    <property type="match status" value="1"/>
</dbReference>
<dbReference type="PANTHER" id="PTHR21552:SF2">
    <property type="entry name" value="CREB3 REGULATORY FACTOR"/>
    <property type="match status" value="1"/>
</dbReference>
<feature type="compositionally biased region" description="Basic residues" evidence="1">
    <location>
        <begin position="15"/>
        <end position="25"/>
    </location>
</feature>
<dbReference type="InterPro" id="IPR004827">
    <property type="entry name" value="bZIP"/>
</dbReference>